<proteinExistence type="inferred from homology"/>
<dbReference type="GO" id="GO:0033745">
    <property type="term" value="F:L-methionine-(R)-S-oxide reductase activity"/>
    <property type="evidence" value="ECO:0007669"/>
    <property type="project" value="TreeGrafter"/>
</dbReference>
<evidence type="ECO:0000256" key="1">
    <source>
        <dbReference type="ARBA" id="ARBA00038454"/>
    </source>
</evidence>
<dbReference type="EMBL" id="QJVJ01000018">
    <property type="protein sequence ID" value="PYI50580.1"/>
    <property type="molecule type" value="Genomic_DNA"/>
</dbReference>
<dbReference type="AlphaFoldDB" id="A0A2V5K9S4"/>
<dbReference type="FunFam" id="3.30.450.40:FF:000008">
    <property type="entry name" value="GAF domain-containing proteins"/>
    <property type="match status" value="1"/>
</dbReference>
<dbReference type="SMART" id="SM00065">
    <property type="entry name" value="GAF"/>
    <property type="match status" value="1"/>
</dbReference>
<gene>
    <name evidence="3" type="ORF">DLM86_29230</name>
</gene>
<dbReference type="GO" id="GO:0016301">
    <property type="term" value="F:kinase activity"/>
    <property type="evidence" value="ECO:0007669"/>
    <property type="project" value="UniProtKB-KW"/>
</dbReference>
<dbReference type="InterPro" id="IPR000614">
    <property type="entry name" value="FRMsr_CS"/>
</dbReference>
<dbReference type="InterPro" id="IPR003018">
    <property type="entry name" value="GAF"/>
</dbReference>
<keyword evidence="3" id="KW-0418">Kinase</keyword>
<evidence type="ECO:0000259" key="2">
    <source>
        <dbReference type="SMART" id="SM00065"/>
    </source>
</evidence>
<keyword evidence="3" id="KW-0808">Transferase</keyword>
<dbReference type="Proteomes" id="UP000247476">
    <property type="component" value="Unassembled WGS sequence"/>
</dbReference>
<name>A0A2V5K9S4_9BACL</name>
<dbReference type="Pfam" id="PF13185">
    <property type="entry name" value="GAF_2"/>
    <property type="match status" value="1"/>
</dbReference>
<dbReference type="OrthoDB" id="9796252at2"/>
<dbReference type="PANTHER" id="PTHR21021">
    <property type="entry name" value="GAF/PUTATIVE CYTOSKELETAL PROTEIN"/>
    <property type="match status" value="1"/>
</dbReference>
<comment type="caution">
    <text evidence="3">The sequence shown here is derived from an EMBL/GenBank/DDBJ whole genome shotgun (WGS) entry which is preliminary data.</text>
</comment>
<dbReference type="Gene3D" id="3.30.450.40">
    <property type="match status" value="1"/>
</dbReference>
<dbReference type="GO" id="GO:0005829">
    <property type="term" value="C:cytosol"/>
    <property type="evidence" value="ECO:0007669"/>
    <property type="project" value="TreeGrafter"/>
</dbReference>
<feature type="domain" description="GAF" evidence="2">
    <location>
        <begin position="31"/>
        <end position="163"/>
    </location>
</feature>
<dbReference type="PANTHER" id="PTHR21021:SF15">
    <property type="entry name" value="FREE METHIONINE-R-SULFOXIDE REDUCTASE"/>
    <property type="match status" value="1"/>
</dbReference>
<dbReference type="InterPro" id="IPR029016">
    <property type="entry name" value="GAF-like_dom_sf"/>
</dbReference>
<dbReference type="InterPro" id="IPR051330">
    <property type="entry name" value="Phosphatase_reg/MetRdx"/>
</dbReference>
<dbReference type="PROSITE" id="PS01320">
    <property type="entry name" value="UPF0067"/>
    <property type="match status" value="1"/>
</dbReference>
<organism evidence="3 4">
    <name type="scientific">Paenibacillus flagellatus</name>
    <dbReference type="NCBI Taxonomy" id="2211139"/>
    <lineage>
        <taxon>Bacteria</taxon>
        <taxon>Bacillati</taxon>
        <taxon>Bacillota</taxon>
        <taxon>Bacilli</taxon>
        <taxon>Bacillales</taxon>
        <taxon>Paenibacillaceae</taxon>
        <taxon>Paenibacillus</taxon>
    </lineage>
</organism>
<protein>
    <submittedName>
        <fullName evidence="3">Histidine kinase</fullName>
    </submittedName>
</protein>
<accession>A0A2V5K9S4</accession>
<sequence>MFVKHHYKGTREDNYETVIRQLVGLVEGEPNRVANLANAAALLNQFLDDINWVGFYVLEGDELVLGPFQGLPACIRIPVGRGVCGTAVSRGETIVVDDVHRFPGHIACDGASNSEIVVPLRSGGRIVGVLDIDSPQIARFDRTDADYLTRFAETLGRYWEQGSGAAG</sequence>
<comment type="similarity">
    <text evidence="1">Belongs to the free Met sulfoxide reductase family.</text>
</comment>
<evidence type="ECO:0000313" key="3">
    <source>
        <dbReference type="EMBL" id="PYI50580.1"/>
    </source>
</evidence>
<keyword evidence="4" id="KW-1185">Reference proteome</keyword>
<dbReference type="SUPFAM" id="SSF55781">
    <property type="entry name" value="GAF domain-like"/>
    <property type="match status" value="1"/>
</dbReference>
<reference evidence="3 4" key="1">
    <citation type="submission" date="2018-05" db="EMBL/GenBank/DDBJ databases">
        <title>Paenibacillus flagellatus sp. nov., isolated from selenium mineral soil.</title>
        <authorList>
            <person name="Dai X."/>
        </authorList>
    </citation>
    <scope>NUCLEOTIDE SEQUENCE [LARGE SCALE GENOMIC DNA]</scope>
    <source>
        <strain evidence="3 4">DXL2</strain>
    </source>
</reference>
<evidence type="ECO:0000313" key="4">
    <source>
        <dbReference type="Proteomes" id="UP000247476"/>
    </source>
</evidence>
<dbReference type="RefSeq" id="WP_110843593.1">
    <property type="nucleotide sequence ID" value="NZ_QJVJ01000018.1"/>
</dbReference>